<name>A0A420HUN0_9PEZI</name>
<dbReference type="STRING" id="212602.A0A420HUN0"/>
<dbReference type="Proteomes" id="UP000286134">
    <property type="component" value="Unassembled WGS sequence"/>
</dbReference>
<gene>
    <name evidence="1" type="ORF">OnM2_044072</name>
</gene>
<dbReference type="OrthoDB" id="3597290at2759"/>
<comment type="caution">
    <text evidence="1">The sequence shown here is derived from an EMBL/GenBank/DDBJ whole genome shotgun (WGS) entry which is preliminary data.</text>
</comment>
<sequence>MFRNIEQFDGSIPASRWLARLSFDLKKGGYIASPEQILEAVEILLEGDAPTWLDSSRVFHEVVDERNEATENDVEMLKEAFIAEFPPRTVKKLEGNVQQEIRTLKQLPEETLLAYNGTAKHLLKRAYGRDEPVLHLRKRFKHFVTPGKVSAFVEGLFGAELRSLVIRRSTMSCSSLLAAHKITQGIKSGMESQREVEARLANEKEYLDLKSLVYQKFGRNASEVLVSWLA</sequence>
<organism evidence="1 2">
    <name type="scientific">Erysiphe neolycopersici</name>
    <dbReference type="NCBI Taxonomy" id="212602"/>
    <lineage>
        <taxon>Eukaryota</taxon>
        <taxon>Fungi</taxon>
        <taxon>Dikarya</taxon>
        <taxon>Ascomycota</taxon>
        <taxon>Pezizomycotina</taxon>
        <taxon>Leotiomycetes</taxon>
        <taxon>Erysiphales</taxon>
        <taxon>Erysiphaceae</taxon>
        <taxon>Erysiphe</taxon>
    </lineage>
</organism>
<keyword evidence="2" id="KW-1185">Reference proteome</keyword>
<dbReference type="AlphaFoldDB" id="A0A420HUN0"/>
<evidence type="ECO:0000313" key="2">
    <source>
        <dbReference type="Proteomes" id="UP000286134"/>
    </source>
</evidence>
<reference evidence="1 2" key="1">
    <citation type="journal article" date="2018" name="BMC Genomics">
        <title>Comparative genome analyses reveal sequence features reflecting distinct modes of host-adaptation between dicot and monocot powdery mildew.</title>
        <authorList>
            <person name="Wu Y."/>
            <person name="Ma X."/>
            <person name="Pan Z."/>
            <person name="Kale S.D."/>
            <person name="Song Y."/>
            <person name="King H."/>
            <person name="Zhang Q."/>
            <person name="Presley C."/>
            <person name="Deng X."/>
            <person name="Wei C.I."/>
            <person name="Xiao S."/>
        </authorList>
    </citation>
    <scope>NUCLEOTIDE SEQUENCE [LARGE SCALE GENOMIC DNA]</scope>
    <source>
        <strain evidence="1">UMSG2</strain>
    </source>
</reference>
<protein>
    <recommendedName>
        <fullName evidence="3">Retrotransposon gag domain-containing protein</fullName>
    </recommendedName>
</protein>
<proteinExistence type="predicted"/>
<evidence type="ECO:0008006" key="3">
    <source>
        <dbReference type="Google" id="ProtNLM"/>
    </source>
</evidence>
<evidence type="ECO:0000313" key="1">
    <source>
        <dbReference type="EMBL" id="RKF61117.1"/>
    </source>
</evidence>
<dbReference type="EMBL" id="MCFK01004497">
    <property type="protein sequence ID" value="RKF61117.1"/>
    <property type="molecule type" value="Genomic_DNA"/>
</dbReference>
<accession>A0A420HUN0</accession>